<feature type="non-terminal residue" evidence="5">
    <location>
        <position position="1"/>
    </location>
</feature>
<protein>
    <submittedName>
        <fullName evidence="5">Bifunctional phosphoribosylaminoimidazolecarboxamide formyltransferase/inosine monophosphate cyclohydrolase</fullName>
        <ecNumber evidence="5">2.1.2.3</ecNumber>
        <ecNumber evidence="5">3.5.4.10</ecNumber>
    </submittedName>
</protein>
<dbReference type="EC" id="3.5.4.10" evidence="5"/>
<dbReference type="InterPro" id="IPR016193">
    <property type="entry name" value="Cytidine_deaminase-like"/>
</dbReference>
<keyword evidence="4" id="KW-0511">Multifunctional enzyme</keyword>
<dbReference type="GO" id="GO:0004643">
    <property type="term" value="F:phosphoribosylaminoimidazolecarboxamide formyltransferase activity"/>
    <property type="evidence" value="ECO:0007669"/>
    <property type="project" value="UniProtKB-EC"/>
</dbReference>
<reference evidence="5 6" key="1">
    <citation type="submission" date="2017-07" db="EMBL/GenBank/DDBJ databases">
        <title>Draft genome sequence of Enterobacter cloacae ST128, a clinical strain coproducing KPC-2 and NDM-1 carbapenemases.</title>
        <authorList>
            <person name="Li X."/>
        </authorList>
    </citation>
    <scope>NUCLEOTIDE SEQUENCE [LARGE SCALE GENOMIC DNA]</scope>
    <source>
        <strain evidence="5 6">HBY</strain>
    </source>
</reference>
<dbReference type="AlphaFoldDB" id="A0AAP8GF14"/>
<dbReference type="Gene3D" id="3.40.140.20">
    <property type="match status" value="1"/>
</dbReference>
<dbReference type="GO" id="GO:0005829">
    <property type="term" value="C:cytosol"/>
    <property type="evidence" value="ECO:0007669"/>
    <property type="project" value="TreeGrafter"/>
</dbReference>
<dbReference type="GO" id="GO:0006189">
    <property type="term" value="P:'de novo' IMP biosynthetic process"/>
    <property type="evidence" value="ECO:0007669"/>
    <property type="project" value="TreeGrafter"/>
</dbReference>
<evidence type="ECO:0000313" key="6">
    <source>
        <dbReference type="Proteomes" id="UP000231328"/>
    </source>
</evidence>
<dbReference type="SMART" id="SM00798">
    <property type="entry name" value="AICARFT_IMPCHas"/>
    <property type="match status" value="1"/>
</dbReference>
<keyword evidence="2" id="KW-0658">Purine biosynthesis</keyword>
<comment type="caution">
    <text evidence="5">The sequence shown here is derived from an EMBL/GenBank/DDBJ whole genome shotgun (WGS) entry which is preliminary data.</text>
</comment>
<evidence type="ECO:0000313" key="5">
    <source>
        <dbReference type="EMBL" id="PJG36156.1"/>
    </source>
</evidence>
<dbReference type="FunFam" id="3.40.140.20:FF:000001">
    <property type="entry name" value="Bifunctional purine biosynthesis protein PurH"/>
    <property type="match status" value="1"/>
</dbReference>
<dbReference type="PANTHER" id="PTHR11692">
    <property type="entry name" value="BIFUNCTIONAL PURINE BIOSYNTHESIS PROTEIN PURH"/>
    <property type="match status" value="1"/>
</dbReference>
<dbReference type="PANTHER" id="PTHR11692:SF0">
    <property type="entry name" value="BIFUNCTIONAL PURINE BIOSYNTHESIS PROTEIN ATIC"/>
    <property type="match status" value="1"/>
</dbReference>
<dbReference type="Pfam" id="PF01808">
    <property type="entry name" value="AICARFT_IMPCHas"/>
    <property type="match status" value="1"/>
</dbReference>
<keyword evidence="1 5" id="KW-0808">Transferase</keyword>
<dbReference type="EC" id="2.1.2.3" evidence="5"/>
<keyword evidence="3 5" id="KW-0378">Hydrolase</keyword>
<accession>A0AAP8GF14</accession>
<evidence type="ECO:0000256" key="2">
    <source>
        <dbReference type="ARBA" id="ARBA00022755"/>
    </source>
</evidence>
<dbReference type="InterPro" id="IPR002695">
    <property type="entry name" value="PurH-like"/>
</dbReference>
<organism evidence="5 6">
    <name type="scientific">Enterobacter hormaechei</name>
    <dbReference type="NCBI Taxonomy" id="158836"/>
    <lineage>
        <taxon>Bacteria</taxon>
        <taxon>Pseudomonadati</taxon>
        <taxon>Pseudomonadota</taxon>
        <taxon>Gammaproteobacteria</taxon>
        <taxon>Enterobacterales</taxon>
        <taxon>Enterobacteriaceae</taxon>
        <taxon>Enterobacter</taxon>
        <taxon>Enterobacter cloacae complex</taxon>
    </lineage>
</organism>
<dbReference type="GO" id="GO:0003937">
    <property type="term" value="F:IMP cyclohydrolase activity"/>
    <property type="evidence" value="ECO:0007669"/>
    <property type="project" value="UniProtKB-EC"/>
</dbReference>
<dbReference type="Proteomes" id="UP000231328">
    <property type="component" value="Unassembled WGS sequence"/>
</dbReference>
<dbReference type="EMBL" id="NMVR01000551">
    <property type="protein sequence ID" value="PJG36156.1"/>
    <property type="molecule type" value="Genomic_DNA"/>
</dbReference>
<sequence length="148" mass="15901">FVSVSGGYLVQDKDNYVVPKEEMKVVTEVAPTDEQWEAMLLGWKVVPSVKSNAIILSNNKQTVGIGAGQMNRVGAAKIALERAIEINDHVALVSDGFFPMGDTVELAAQHGTKAINQPGGSSKDQDSIDMANKHGIAMVVTGTRHFKH</sequence>
<evidence type="ECO:0000256" key="4">
    <source>
        <dbReference type="ARBA" id="ARBA00023268"/>
    </source>
</evidence>
<gene>
    <name evidence="5" type="primary">purH</name>
    <name evidence="5" type="ORF">CGZ54_30035</name>
</gene>
<evidence type="ECO:0000256" key="1">
    <source>
        <dbReference type="ARBA" id="ARBA00022679"/>
    </source>
</evidence>
<dbReference type="SUPFAM" id="SSF53927">
    <property type="entry name" value="Cytidine deaminase-like"/>
    <property type="match status" value="1"/>
</dbReference>
<name>A0AAP8GF14_9ENTR</name>
<dbReference type="InterPro" id="IPR024051">
    <property type="entry name" value="AICAR_Tfase_dup_dom_sf"/>
</dbReference>
<proteinExistence type="predicted"/>
<evidence type="ECO:0000256" key="3">
    <source>
        <dbReference type="ARBA" id="ARBA00022801"/>
    </source>
</evidence>